<comment type="caution">
    <text evidence="2">The sequence shown here is derived from an EMBL/GenBank/DDBJ whole genome shotgun (WGS) entry which is preliminary data.</text>
</comment>
<proteinExistence type="predicted"/>
<evidence type="ECO:0000256" key="1">
    <source>
        <dbReference type="SAM" id="SignalP"/>
    </source>
</evidence>
<keyword evidence="1" id="KW-0732">Signal</keyword>
<evidence type="ECO:0008006" key="4">
    <source>
        <dbReference type="Google" id="ProtNLM"/>
    </source>
</evidence>
<dbReference type="RefSeq" id="WP_044162732.1">
    <property type="nucleotide sequence ID" value="NZ_JACIER010000014.1"/>
</dbReference>
<dbReference type="EMBL" id="JACIER010000014">
    <property type="protein sequence ID" value="MBB4045385.1"/>
    <property type="molecule type" value="Genomic_DNA"/>
</dbReference>
<accession>A0A840D9U3</accession>
<reference evidence="2" key="1">
    <citation type="submission" date="2020-08" db="EMBL/GenBank/DDBJ databases">
        <title>Genomic Encyclopedia of Type Strains, Phase IV (KMG-IV): sequencing the most valuable type-strain genomes for metagenomic binning, comparative biology and taxonomic classification.</title>
        <authorList>
            <person name="Goeker M."/>
        </authorList>
    </citation>
    <scope>NUCLEOTIDE SEQUENCE [LARGE SCALE GENOMIC DNA]</scope>
    <source>
        <strain evidence="2">DSM 105720</strain>
    </source>
</reference>
<evidence type="ECO:0000313" key="3">
    <source>
        <dbReference type="Proteomes" id="UP000560658"/>
    </source>
</evidence>
<sequence length="223" mass="25743">MKKLSLCFLIGFLCLSNTVFAQETLEIDYPTIKEYVTTHPTEFQELMQRFQANDSLLTRQDYATVYYGYSFTSAYQGSMNTFSDFFELTKAKKYEEAYSAAQEHLKSNPVSLQLLYHLYELGSMLQKDSNETRGYAKQYAALLTTISLSGDGKSEETAIKVICVADEYQLMYIFFRVGKLKSQALINNCDLMEFESSEYFPGTQLYFDISRSLDYTSELFNKK</sequence>
<protein>
    <recommendedName>
        <fullName evidence="4">DUF4919 domain-containing protein</fullName>
    </recommendedName>
</protein>
<dbReference type="InterPro" id="IPR032578">
    <property type="entry name" value="DUF4919"/>
</dbReference>
<organism evidence="2 3">
    <name type="scientific">Bacteroides reticulotermitis</name>
    <dbReference type="NCBI Taxonomy" id="1133319"/>
    <lineage>
        <taxon>Bacteria</taxon>
        <taxon>Pseudomonadati</taxon>
        <taxon>Bacteroidota</taxon>
        <taxon>Bacteroidia</taxon>
        <taxon>Bacteroidales</taxon>
        <taxon>Bacteroidaceae</taxon>
        <taxon>Bacteroides</taxon>
    </lineage>
</organism>
<keyword evidence="3" id="KW-1185">Reference proteome</keyword>
<evidence type="ECO:0000313" key="2">
    <source>
        <dbReference type="EMBL" id="MBB4045385.1"/>
    </source>
</evidence>
<dbReference type="Proteomes" id="UP000560658">
    <property type="component" value="Unassembled WGS sequence"/>
</dbReference>
<dbReference type="Pfam" id="PF16266">
    <property type="entry name" value="DUF4919"/>
    <property type="match status" value="1"/>
</dbReference>
<feature type="signal peptide" evidence="1">
    <location>
        <begin position="1"/>
        <end position="21"/>
    </location>
</feature>
<name>A0A840D9U3_9BACE</name>
<dbReference type="AlphaFoldDB" id="A0A840D9U3"/>
<gene>
    <name evidence="2" type="ORF">GGR06_003197</name>
</gene>
<feature type="chain" id="PRO_5032984686" description="DUF4919 domain-containing protein" evidence="1">
    <location>
        <begin position="22"/>
        <end position="223"/>
    </location>
</feature>